<name>A0AA88C443_9BURK</name>
<comment type="caution">
    <text evidence="2">The sequence shown here is derived from an EMBL/GenBank/DDBJ whole genome shotgun (WGS) entry which is preliminary data.</text>
</comment>
<reference evidence="2" key="1">
    <citation type="journal article" date="2014" name="Int. J. Syst. Evol. Microbiol.">
        <title>Complete genome sequence of Corynebacterium casei LMG S-19264T (=DSM 44701T), isolated from a smear-ripened cheese.</title>
        <authorList>
            <consortium name="US DOE Joint Genome Institute (JGI-PGF)"/>
            <person name="Walter F."/>
            <person name="Albersmeier A."/>
            <person name="Kalinowski J."/>
            <person name="Ruckert C."/>
        </authorList>
    </citation>
    <scope>NUCLEOTIDE SEQUENCE</scope>
    <source>
        <strain evidence="2">KCTC 12343</strain>
    </source>
</reference>
<reference evidence="2" key="2">
    <citation type="submission" date="2022-12" db="EMBL/GenBank/DDBJ databases">
        <authorList>
            <person name="Sun Q."/>
            <person name="Kim S."/>
        </authorList>
    </citation>
    <scope>NUCLEOTIDE SEQUENCE</scope>
    <source>
        <strain evidence="2">KCTC 12343</strain>
    </source>
</reference>
<protein>
    <submittedName>
        <fullName evidence="2">Uncharacterized protein</fullName>
    </submittedName>
</protein>
<proteinExistence type="predicted"/>
<gene>
    <name evidence="2" type="ORF">GCM10007387_59160</name>
</gene>
<dbReference type="AlphaFoldDB" id="A0AA88C443"/>
<dbReference type="Proteomes" id="UP000628442">
    <property type="component" value="Unassembled WGS sequence"/>
</dbReference>
<evidence type="ECO:0000313" key="3">
    <source>
        <dbReference type="Proteomes" id="UP000628442"/>
    </source>
</evidence>
<dbReference type="EMBL" id="BMWV01000025">
    <property type="protein sequence ID" value="GGY69271.1"/>
    <property type="molecule type" value="Genomic_DNA"/>
</dbReference>
<organism evidence="2 3">
    <name type="scientific">Pseudoduganella albidiflava</name>
    <dbReference type="NCBI Taxonomy" id="321983"/>
    <lineage>
        <taxon>Bacteria</taxon>
        <taxon>Pseudomonadati</taxon>
        <taxon>Pseudomonadota</taxon>
        <taxon>Betaproteobacteria</taxon>
        <taxon>Burkholderiales</taxon>
        <taxon>Oxalobacteraceae</taxon>
        <taxon>Telluria group</taxon>
        <taxon>Pseudoduganella</taxon>
    </lineage>
</organism>
<sequence>MSTTSLLAVGADELAVVMFGRLDAWLRGRYAADRVVCEGWFRGDQGRVRVGFLGDQGAREGWFPWGPGSAWGLGSLGTKEGASFGIPGDQGAHEDRVSRGPGSA</sequence>
<feature type="region of interest" description="Disordered" evidence="1">
    <location>
        <begin position="81"/>
        <end position="104"/>
    </location>
</feature>
<accession>A0AA88C443</accession>
<evidence type="ECO:0000313" key="2">
    <source>
        <dbReference type="EMBL" id="GGY69271.1"/>
    </source>
</evidence>
<evidence type="ECO:0000256" key="1">
    <source>
        <dbReference type="SAM" id="MobiDB-lite"/>
    </source>
</evidence>